<dbReference type="PATRIC" id="fig|28092.6.peg.994"/>
<keyword evidence="2" id="KW-1185">Reference proteome</keyword>
<accession>A0A0F5K445</accession>
<dbReference type="AlphaFoldDB" id="A0A0F5K445"/>
<evidence type="ECO:0000313" key="1">
    <source>
        <dbReference type="EMBL" id="KKB64634.1"/>
    </source>
</evidence>
<evidence type="ECO:0000313" key="2">
    <source>
        <dbReference type="Proteomes" id="UP000033618"/>
    </source>
</evidence>
<sequence>MRLPGAPLHLKEVERWLGSQVATGIISEKDCRRGRGVASHGNALVSPTWWNAAIYGAHRFCSSGVVLFYEMTLARGSRGIAFQPLRIVIILICNEI</sequence>
<reference evidence="1 2" key="1">
    <citation type="submission" date="2015-03" db="EMBL/GenBank/DDBJ databases">
        <title>Draft Genome Sequence of Burkholderia andropogonis type strain ICMP2807, isolated from Sorghum bicolor.</title>
        <authorList>
            <person name="Lopes-Santos L."/>
            <person name="Castro D.B."/>
            <person name="Ottoboni L.M."/>
            <person name="Park D."/>
            <person name="Weirc B.S."/>
            <person name="Destefano S.A."/>
        </authorList>
    </citation>
    <scope>NUCLEOTIDE SEQUENCE [LARGE SCALE GENOMIC DNA]</scope>
    <source>
        <strain evidence="1 2">ICMP2807</strain>
    </source>
</reference>
<comment type="caution">
    <text evidence="1">The sequence shown here is derived from an EMBL/GenBank/DDBJ whole genome shotgun (WGS) entry which is preliminary data.</text>
</comment>
<dbReference type="Proteomes" id="UP000033618">
    <property type="component" value="Unassembled WGS sequence"/>
</dbReference>
<protein>
    <submittedName>
        <fullName evidence="1">Uncharacterized protein</fullName>
    </submittedName>
</protein>
<organism evidence="1 2">
    <name type="scientific">Robbsia andropogonis</name>
    <dbReference type="NCBI Taxonomy" id="28092"/>
    <lineage>
        <taxon>Bacteria</taxon>
        <taxon>Pseudomonadati</taxon>
        <taxon>Pseudomonadota</taxon>
        <taxon>Betaproteobacteria</taxon>
        <taxon>Burkholderiales</taxon>
        <taxon>Burkholderiaceae</taxon>
        <taxon>Robbsia</taxon>
    </lineage>
</organism>
<proteinExistence type="predicted"/>
<name>A0A0F5K445_9BURK</name>
<gene>
    <name evidence="1" type="ORF">WM40_04225</name>
</gene>
<dbReference type="EMBL" id="LAQU01000003">
    <property type="protein sequence ID" value="KKB64634.1"/>
    <property type="molecule type" value="Genomic_DNA"/>
</dbReference>